<keyword evidence="3" id="KW-0456">Lyase</keyword>
<sequence>MTTSHPTAAMAKRTYLKNALDRGEAGIGMWLTMPGGQLAKTIATIPGFNWILIDAEHGAITDADYYDLNQHITAEGISPIIRIPADEPWMIKRALDSGAHGIMVPMCHDGEQAARIASASKYAPQGTRGCGSPFTQQIFGVPEATYEAECNANLVTIVQIESAAGVENVQAIAATKDIDVLFVGPFDLAKSMDVPFGGEEHEAAIASVLKATHAAGKKAAIFCMDGAQAARRIDQGFDAASIATDTDSLMREFARQLDAVGQRKTKKNKA</sequence>
<dbReference type="GO" id="GO:0005737">
    <property type="term" value="C:cytoplasm"/>
    <property type="evidence" value="ECO:0007669"/>
    <property type="project" value="TreeGrafter"/>
</dbReference>
<dbReference type="Pfam" id="PF03328">
    <property type="entry name" value="HpcH_HpaI"/>
    <property type="match status" value="1"/>
</dbReference>
<dbReference type="PANTHER" id="PTHR30502:SF0">
    <property type="entry name" value="PHOSPHOENOLPYRUVATE CARBOXYLASE FAMILY PROTEIN"/>
    <property type="match status" value="1"/>
</dbReference>
<evidence type="ECO:0000313" key="6">
    <source>
        <dbReference type="Proteomes" id="UP001233271"/>
    </source>
</evidence>
<dbReference type="AlphaFoldDB" id="A0AA48I2G6"/>
<comment type="similarity">
    <text evidence="1">Belongs to the HpcH/HpaI aldolase family.</text>
</comment>
<protein>
    <recommendedName>
        <fullName evidence="4">HpcH/HpaI aldolase/citrate lyase domain-containing protein</fullName>
    </recommendedName>
</protein>
<evidence type="ECO:0000256" key="2">
    <source>
        <dbReference type="ARBA" id="ARBA00022723"/>
    </source>
</evidence>
<keyword evidence="6" id="KW-1185">Reference proteome</keyword>
<dbReference type="KEGG" id="ccac:CcaHIS019_0108850"/>
<dbReference type="InterPro" id="IPR005000">
    <property type="entry name" value="Aldolase/citrate-lyase_domain"/>
</dbReference>
<dbReference type="GO" id="GO:0016832">
    <property type="term" value="F:aldehyde-lyase activity"/>
    <property type="evidence" value="ECO:0007669"/>
    <property type="project" value="TreeGrafter"/>
</dbReference>
<dbReference type="GO" id="GO:0046872">
    <property type="term" value="F:metal ion binding"/>
    <property type="evidence" value="ECO:0007669"/>
    <property type="project" value="UniProtKB-KW"/>
</dbReference>
<accession>A0AA48I2G6</accession>
<dbReference type="PANTHER" id="PTHR30502">
    <property type="entry name" value="2-KETO-3-DEOXY-L-RHAMNONATE ALDOLASE"/>
    <property type="match status" value="1"/>
</dbReference>
<evidence type="ECO:0000259" key="4">
    <source>
        <dbReference type="Pfam" id="PF03328"/>
    </source>
</evidence>
<dbReference type="SUPFAM" id="SSF51621">
    <property type="entry name" value="Phosphoenolpyruvate/pyruvate domain"/>
    <property type="match status" value="1"/>
</dbReference>
<evidence type="ECO:0000256" key="3">
    <source>
        <dbReference type="ARBA" id="ARBA00023239"/>
    </source>
</evidence>
<dbReference type="EMBL" id="AP028212">
    <property type="protein sequence ID" value="BEI88167.1"/>
    <property type="molecule type" value="Genomic_DNA"/>
</dbReference>
<proteinExistence type="inferred from homology"/>
<dbReference type="InterPro" id="IPR040442">
    <property type="entry name" value="Pyrv_kinase-like_dom_sf"/>
</dbReference>
<dbReference type="InterPro" id="IPR050251">
    <property type="entry name" value="HpcH-HpaI_aldolase"/>
</dbReference>
<evidence type="ECO:0000256" key="1">
    <source>
        <dbReference type="ARBA" id="ARBA00005568"/>
    </source>
</evidence>
<dbReference type="Gene3D" id="3.20.20.60">
    <property type="entry name" value="Phosphoenolpyruvate-binding domains"/>
    <property type="match status" value="1"/>
</dbReference>
<keyword evidence="2" id="KW-0479">Metal-binding</keyword>
<dbReference type="Proteomes" id="UP001233271">
    <property type="component" value="Chromosome 1"/>
</dbReference>
<dbReference type="GeneID" id="85492038"/>
<evidence type="ECO:0000313" key="5">
    <source>
        <dbReference type="EMBL" id="BEI88167.1"/>
    </source>
</evidence>
<gene>
    <name evidence="5" type="ORF">CcaverHIS019_0108850</name>
</gene>
<organism evidence="5 6">
    <name type="scientific">Cutaneotrichosporon cavernicola</name>
    <dbReference type="NCBI Taxonomy" id="279322"/>
    <lineage>
        <taxon>Eukaryota</taxon>
        <taxon>Fungi</taxon>
        <taxon>Dikarya</taxon>
        <taxon>Basidiomycota</taxon>
        <taxon>Agaricomycotina</taxon>
        <taxon>Tremellomycetes</taxon>
        <taxon>Trichosporonales</taxon>
        <taxon>Trichosporonaceae</taxon>
        <taxon>Cutaneotrichosporon</taxon>
    </lineage>
</organism>
<dbReference type="RefSeq" id="XP_060453433.1">
    <property type="nucleotide sequence ID" value="XM_060604192.1"/>
</dbReference>
<dbReference type="InterPro" id="IPR015813">
    <property type="entry name" value="Pyrv/PenolPyrv_kinase-like_dom"/>
</dbReference>
<reference evidence="5" key="1">
    <citation type="journal article" date="2023" name="BMC Genomics">
        <title>Chromosome-level genome assemblies of Cutaneotrichosporon spp. (Trichosporonales, Basidiomycota) reveal imbalanced evolution between nucleotide sequences and chromosome synteny.</title>
        <authorList>
            <person name="Kobayashi Y."/>
            <person name="Kayamori A."/>
            <person name="Aoki K."/>
            <person name="Shiwa Y."/>
            <person name="Matsutani M."/>
            <person name="Fujita N."/>
            <person name="Sugita T."/>
            <person name="Iwasaki W."/>
            <person name="Tanaka N."/>
            <person name="Takashima M."/>
        </authorList>
    </citation>
    <scope>NUCLEOTIDE SEQUENCE</scope>
    <source>
        <strain evidence="5">HIS019</strain>
    </source>
</reference>
<name>A0AA48I2G6_9TREE</name>
<feature type="domain" description="HpcH/HpaI aldolase/citrate lyase" evidence="4">
    <location>
        <begin position="28"/>
        <end position="250"/>
    </location>
</feature>